<dbReference type="PROSITE" id="PS50297">
    <property type="entry name" value="ANK_REP_REGION"/>
    <property type="match status" value="2"/>
</dbReference>
<feature type="repeat" description="ANK" evidence="3">
    <location>
        <begin position="82"/>
        <end position="114"/>
    </location>
</feature>
<dbReference type="Pfam" id="PF12796">
    <property type="entry name" value="Ank_2"/>
    <property type="match status" value="1"/>
</dbReference>
<name>A0AAN8LSL3_9TELE</name>
<dbReference type="InterPro" id="IPR002110">
    <property type="entry name" value="Ankyrin_rpt"/>
</dbReference>
<gene>
    <name evidence="4" type="ORF">J4Q44_G00111990</name>
</gene>
<proteinExistence type="predicted"/>
<evidence type="ECO:0000256" key="1">
    <source>
        <dbReference type="ARBA" id="ARBA00022737"/>
    </source>
</evidence>
<dbReference type="Gene3D" id="1.25.40.20">
    <property type="entry name" value="Ankyrin repeat-containing domain"/>
    <property type="match status" value="1"/>
</dbReference>
<dbReference type="InterPro" id="IPR036770">
    <property type="entry name" value="Ankyrin_rpt-contain_sf"/>
</dbReference>
<dbReference type="AlphaFoldDB" id="A0AAN8LSL3"/>
<keyword evidence="1" id="KW-0677">Repeat</keyword>
<reference evidence="4 5" key="1">
    <citation type="submission" date="2021-04" db="EMBL/GenBank/DDBJ databases">
        <authorList>
            <person name="De Guttry C."/>
            <person name="Zahm M."/>
            <person name="Klopp C."/>
            <person name="Cabau C."/>
            <person name="Louis A."/>
            <person name="Berthelot C."/>
            <person name="Parey E."/>
            <person name="Roest Crollius H."/>
            <person name="Montfort J."/>
            <person name="Robinson-Rechavi M."/>
            <person name="Bucao C."/>
            <person name="Bouchez O."/>
            <person name="Gislard M."/>
            <person name="Lluch J."/>
            <person name="Milhes M."/>
            <person name="Lampietro C."/>
            <person name="Lopez Roques C."/>
            <person name="Donnadieu C."/>
            <person name="Braasch I."/>
            <person name="Desvignes T."/>
            <person name="Postlethwait J."/>
            <person name="Bobe J."/>
            <person name="Wedekind C."/>
            <person name="Guiguen Y."/>
        </authorList>
    </citation>
    <scope>NUCLEOTIDE SEQUENCE [LARGE SCALE GENOMIC DNA]</scope>
    <source>
        <strain evidence="4">Cs_M1</strain>
        <tissue evidence="4">Blood</tissue>
    </source>
</reference>
<dbReference type="SUPFAM" id="SSF48403">
    <property type="entry name" value="Ankyrin repeat"/>
    <property type="match status" value="1"/>
</dbReference>
<organism evidence="4 5">
    <name type="scientific">Coregonus suidteri</name>
    <dbReference type="NCBI Taxonomy" id="861788"/>
    <lineage>
        <taxon>Eukaryota</taxon>
        <taxon>Metazoa</taxon>
        <taxon>Chordata</taxon>
        <taxon>Craniata</taxon>
        <taxon>Vertebrata</taxon>
        <taxon>Euteleostomi</taxon>
        <taxon>Actinopterygii</taxon>
        <taxon>Neopterygii</taxon>
        <taxon>Teleostei</taxon>
        <taxon>Protacanthopterygii</taxon>
        <taxon>Salmoniformes</taxon>
        <taxon>Salmonidae</taxon>
        <taxon>Coregoninae</taxon>
        <taxon>Coregonus</taxon>
    </lineage>
</organism>
<dbReference type="EMBL" id="JAGTTL010000009">
    <property type="protein sequence ID" value="KAK6317908.1"/>
    <property type="molecule type" value="Genomic_DNA"/>
</dbReference>
<protein>
    <submittedName>
        <fullName evidence="4">Uncharacterized protein</fullName>
    </submittedName>
</protein>
<keyword evidence="2 3" id="KW-0040">ANK repeat</keyword>
<evidence type="ECO:0000256" key="2">
    <source>
        <dbReference type="ARBA" id="ARBA00023043"/>
    </source>
</evidence>
<dbReference type="PROSITE" id="PS50088">
    <property type="entry name" value="ANK_REPEAT"/>
    <property type="match status" value="2"/>
</dbReference>
<keyword evidence="5" id="KW-1185">Reference proteome</keyword>
<evidence type="ECO:0000313" key="4">
    <source>
        <dbReference type="EMBL" id="KAK6317908.1"/>
    </source>
</evidence>
<evidence type="ECO:0000256" key="3">
    <source>
        <dbReference type="PROSITE-ProRule" id="PRU00023"/>
    </source>
</evidence>
<evidence type="ECO:0000313" key="5">
    <source>
        <dbReference type="Proteomes" id="UP001356427"/>
    </source>
</evidence>
<dbReference type="SMART" id="SM00248">
    <property type="entry name" value="ANK"/>
    <property type="match status" value="3"/>
</dbReference>
<comment type="caution">
    <text evidence="4">The sequence shown here is derived from an EMBL/GenBank/DDBJ whole genome shotgun (WGS) entry which is preliminary data.</text>
</comment>
<sequence>MPLNRDPTDNFSLLEDHSTSALFSAAQNGHSDCVKLLLISGVSAVSAEKRFTPLHFASAHGHHRCVEALVSGGVDVDHRAVGGQTPLFMASGAGRLDCTRALLNAGADRSRATTDCFCTIKITESYWVFKSDRRVVSCCP</sequence>
<dbReference type="PANTHER" id="PTHR24198">
    <property type="entry name" value="ANKYRIN REPEAT AND PROTEIN KINASE DOMAIN-CONTAINING PROTEIN"/>
    <property type="match status" value="1"/>
</dbReference>
<accession>A0AAN8LSL3</accession>
<dbReference type="PANTHER" id="PTHR24198:SF165">
    <property type="entry name" value="ANKYRIN REPEAT-CONTAINING PROTEIN-RELATED"/>
    <property type="match status" value="1"/>
</dbReference>
<feature type="repeat" description="ANK" evidence="3">
    <location>
        <begin position="49"/>
        <end position="81"/>
    </location>
</feature>
<dbReference type="Proteomes" id="UP001356427">
    <property type="component" value="Unassembled WGS sequence"/>
</dbReference>